<dbReference type="PROSITE" id="PS51253">
    <property type="entry name" value="HTH_CENPB"/>
    <property type="match status" value="1"/>
</dbReference>
<reference evidence="4 5" key="1">
    <citation type="submission" date="2015-11" db="EMBL/GenBank/DDBJ databases">
        <title>Genomes and virulence difference between two physiological races of Phytophthora nicotianae.</title>
        <authorList>
            <person name="Liu H."/>
            <person name="Ma X."/>
            <person name="Yu H."/>
            <person name="Fang D."/>
            <person name="Li Y."/>
            <person name="Wang X."/>
            <person name="Wang W."/>
            <person name="Dong Y."/>
            <person name="Xiao B."/>
        </authorList>
    </citation>
    <scope>NUCLEOTIDE SEQUENCE [LARGE SCALE GENOMIC DNA]</scope>
    <source>
        <strain evidence="5">race 1</strain>
    </source>
</reference>
<dbReference type="InterPro" id="IPR004875">
    <property type="entry name" value="DDE_SF_endonuclease_dom"/>
</dbReference>
<evidence type="ECO:0000256" key="2">
    <source>
        <dbReference type="SAM" id="MobiDB-lite"/>
    </source>
</evidence>
<accession>A0A0W8D196</accession>
<feature type="domain" description="HTH CENPB-type" evidence="3">
    <location>
        <begin position="62"/>
        <end position="128"/>
    </location>
</feature>
<dbReference type="PANTHER" id="PTHR19303:SF73">
    <property type="entry name" value="PROTEIN PDC2"/>
    <property type="match status" value="1"/>
</dbReference>
<dbReference type="Gene3D" id="1.10.10.60">
    <property type="entry name" value="Homeodomain-like"/>
    <property type="match status" value="1"/>
</dbReference>
<dbReference type="InterPro" id="IPR036397">
    <property type="entry name" value="RNaseH_sf"/>
</dbReference>
<dbReference type="GO" id="GO:0016301">
    <property type="term" value="F:kinase activity"/>
    <property type="evidence" value="ECO:0007669"/>
    <property type="project" value="UniProtKB-KW"/>
</dbReference>
<dbReference type="Gene3D" id="3.30.420.10">
    <property type="entry name" value="Ribonuclease H-like superfamily/Ribonuclease H"/>
    <property type="match status" value="1"/>
</dbReference>
<comment type="caution">
    <text evidence="4">The sequence shown here is derived from an EMBL/GenBank/DDBJ whole genome shotgun (WGS) entry which is preliminary data.</text>
</comment>
<dbReference type="Pfam" id="PF18107">
    <property type="entry name" value="HTH_ABP1_N"/>
    <property type="match status" value="1"/>
</dbReference>
<keyword evidence="4" id="KW-0418">Kinase</keyword>
<keyword evidence="1" id="KW-0238">DNA-binding</keyword>
<keyword evidence="4" id="KW-0808">Transferase</keyword>
<evidence type="ECO:0000256" key="1">
    <source>
        <dbReference type="ARBA" id="ARBA00023125"/>
    </source>
</evidence>
<dbReference type="PANTHER" id="PTHR19303">
    <property type="entry name" value="TRANSPOSON"/>
    <property type="match status" value="1"/>
</dbReference>
<dbReference type="GO" id="GO:0005634">
    <property type="term" value="C:nucleus"/>
    <property type="evidence" value="ECO:0007669"/>
    <property type="project" value="TreeGrafter"/>
</dbReference>
<gene>
    <name evidence="4" type="ORF">AM588_10002559</name>
</gene>
<dbReference type="Pfam" id="PF03184">
    <property type="entry name" value="DDE_1"/>
    <property type="match status" value="1"/>
</dbReference>
<dbReference type="GO" id="GO:0003677">
    <property type="term" value="F:DNA binding"/>
    <property type="evidence" value="ECO:0007669"/>
    <property type="project" value="UniProtKB-KW"/>
</dbReference>
<dbReference type="Proteomes" id="UP000054636">
    <property type="component" value="Unassembled WGS sequence"/>
</dbReference>
<name>A0A0W8D196_PHYNI</name>
<proteinExistence type="predicted"/>
<protein>
    <submittedName>
        <fullName evidence="4">Serine/threonine-protein kinase drkC</fullName>
    </submittedName>
</protein>
<evidence type="ECO:0000313" key="5">
    <source>
        <dbReference type="Proteomes" id="UP000054636"/>
    </source>
</evidence>
<dbReference type="EMBL" id="LNFP01000715">
    <property type="protein sequence ID" value="KUF90037.1"/>
    <property type="molecule type" value="Genomic_DNA"/>
</dbReference>
<evidence type="ECO:0000313" key="4">
    <source>
        <dbReference type="EMBL" id="KUF90037.1"/>
    </source>
</evidence>
<dbReference type="AlphaFoldDB" id="A0A0W8D196"/>
<feature type="region of interest" description="Disordered" evidence="2">
    <location>
        <begin position="394"/>
        <end position="427"/>
    </location>
</feature>
<sequence>MPRRTHLSVAQKAELRLYYRAHPGLTHEDIIRWAQMRFSVLLGRSTVGSILRAPQDTSLNPASKRNQEGRFPQMERDLYQFVLRSPDLSLISDLVLCSKANELLQGQQSVTKSWVFRFKQRHAFSALKSLRNCIDEYEPRDVFNLDETGLLYQMTPRQLQPNETKRPKLLSIALCCNMDGSEKLEPVVIHSERNGLNNTQIPVRLYSNDQAWMTGGIFSDWLQAFNSIMENRHVLLLVDTAPCHGSETKDFGLSNVRVRFLPPNSPPYLQPMRAGIMQQVKMNVKILGVQWMLDQRRAAGSRHLEAKMGLLTAMQHIVQAWQYLMPQMIRNCWAHTGIISGDIVLELQQQNMPKIPLDTSRLDELISLLGLDEPITASQYINLEENVPEWVPFSEELPPAPRSRRAYRQSKERTATEEKEEDQTQVKPLNDAEALAAALQLSAYAFANRVEVPGLDHLIQIARERCHNRP</sequence>
<evidence type="ECO:0000259" key="3">
    <source>
        <dbReference type="PROSITE" id="PS51253"/>
    </source>
</evidence>
<dbReference type="InterPro" id="IPR006600">
    <property type="entry name" value="HTH_CenpB_DNA-bd_dom"/>
</dbReference>
<dbReference type="InterPro" id="IPR041188">
    <property type="entry name" value="HTH_ABP1_N"/>
</dbReference>
<dbReference type="InterPro" id="IPR050863">
    <property type="entry name" value="CenT-Element_Derived"/>
</dbReference>
<organism evidence="4 5">
    <name type="scientific">Phytophthora nicotianae</name>
    <name type="common">Potato buckeye rot agent</name>
    <name type="synonym">Phytophthora parasitica</name>
    <dbReference type="NCBI Taxonomy" id="4792"/>
    <lineage>
        <taxon>Eukaryota</taxon>
        <taxon>Sar</taxon>
        <taxon>Stramenopiles</taxon>
        <taxon>Oomycota</taxon>
        <taxon>Peronosporomycetes</taxon>
        <taxon>Peronosporales</taxon>
        <taxon>Peronosporaceae</taxon>
        <taxon>Phytophthora</taxon>
    </lineage>
</organism>